<reference evidence="2" key="1">
    <citation type="journal article" date="2010" name="Nat. Biotechnol.">
        <title>Draft genome sequence of the oilseed species Ricinus communis.</title>
        <authorList>
            <person name="Chan A.P."/>
            <person name="Crabtree J."/>
            <person name="Zhao Q."/>
            <person name="Lorenzi H."/>
            <person name="Orvis J."/>
            <person name="Puiu D."/>
            <person name="Melake-Berhan A."/>
            <person name="Jones K.M."/>
            <person name="Redman J."/>
            <person name="Chen G."/>
            <person name="Cahoon E.B."/>
            <person name="Gedil M."/>
            <person name="Stanke M."/>
            <person name="Haas B.J."/>
            <person name="Wortman J.R."/>
            <person name="Fraser-Liggett C.M."/>
            <person name="Ravel J."/>
            <person name="Rabinowicz P.D."/>
        </authorList>
    </citation>
    <scope>NUCLEOTIDE SEQUENCE [LARGE SCALE GENOMIC DNA]</scope>
    <source>
        <strain evidence="2">cv. Hale</strain>
    </source>
</reference>
<proteinExistence type="predicted"/>
<dbReference type="AlphaFoldDB" id="B9TDZ8"/>
<dbReference type="EMBL" id="EQ978603">
    <property type="protein sequence ID" value="EEF25917.1"/>
    <property type="molecule type" value="Genomic_DNA"/>
</dbReference>
<evidence type="ECO:0000313" key="1">
    <source>
        <dbReference type="EMBL" id="EEF25917.1"/>
    </source>
</evidence>
<evidence type="ECO:0000313" key="2">
    <source>
        <dbReference type="Proteomes" id="UP000008311"/>
    </source>
</evidence>
<dbReference type="InParanoid" id="B9TDZ8"/>
<organism evidence="1 2">
    <name type="scientific">Ricinus communis</name>
    <name type="common">Castor bean</name>
    <dbReference type="NCBI Taxonomy" id="3988"/>
    <lineage>
        <taxon>Eukaryota</taxon>
        <taxon>Viridiplantae</taxon>
        <taxon>Streptophyta</taxon>
        <taxon>Embryophyta</taxon>
        <taxon>Tracheophyta</taxon>
        <taxon>Spermatophyta</taxon>
        <taxon>Magnoliopsida</taxon>
        <taxon>eudicotyledons</taxon>
        <taxon>Gunneridae</taxon>
        <taxon>Pentapetalae</taxon>
        <taxon>rosids</taxon>
        <taxon>fabids</taxon>
        <taxon>Malpighiales</taxon>
        <taxon>Euphorbiaceae</taxon>
        <taxon>Acalyphoideae</taxon>
        <taxon>Acalypheae</taxon>
        <taxon>Ricinus</taxon>
    </lineage>
</organism>
<protein>
    <submittedName>
        <fullName evidence="1">Uncharacterized protein</fullName>
    </submittedName>
</protein>
<dbReference type="Proteomes" id="UP000008311">
    <property type="component" value="Unassembled WGS sequence"/>
</dbReference>
<gene>
    <name evidence="1" type="ORF">RCOM_1891150</name>
</gene>
<accession>B9TDZ8</accession>
<name>B9TDZ8_RICCO</name>
<keyword evidence="2" id="KW-1185">Reference proteome</keyword>
<sequence>MAHRRQELALRVVGTLSRDTCGDQFLLDADAIVEHAIGVDREPIEFAQRLLCHIDRRIGAVGLFECAVETAQRFAGTIRKMQREQRRQHQKQRHRHSDIGNALLHPLLQRSALVIEDCVEFMQRKTRRHDPAPGRVCANEIDLQIAVRLGGAGRAPARTNELSLRIFDDGFQQRGERLPVGVVQIANGRVRTEHIRGSQEHAAVVVEDRQHQLVAAGCLESRQHFALTRLHAIFDITDRADVNAQRRKISQIDLRTVRRARHHRLRQPRCREALALGARLFQRRLQIAVAGRIGLARYGMAFGRWIDLHQQQCSVRVDQKQMIAATTENRLFQQRPRPCALALNLRWRLRLRGQCEQCSVDCVFQILAQRCSTSPFLNAM</sequence>